<comment type="similarity">
    <text evidence="1">Belongs to the carbohydrate kinase PfkB family.</text>
</comment>
<dbReference type="InterPro" id="IPR002139">
    <property type="entry name" value="Ribo/fructo_kinase"/>
</dbReference>
<gene>
    <name evidence="8" type="ORF">MUN76_00310</name>
</gene>
<dbReference type="Gene3D" id="3.40.1190.20">
    <property type="match status" value="1"/>
</dbReference>
<evidence type="ECO:0000256" key="1">
    <source>
        <dbReference type="ARBA" id="ARBA00010688"/>
    </source>
</evidence>
<dbReference type="EMBL" id="CP095043">
    <property type="protein sequence ID" value="UOQ60469.1"/>
    <property type="molecule type" value="Genomic_DNA"/>
</dbReference>
<evidence type="ECO:0000256" key="3">
    <source>
        <dbReference type="ARBA" id="ARBA00022741"/>
    </source>
</evidence>
<evidence type="ECO:0000259" key="7">
    <source>
        <dbReference type="Pfam" id="PF00294"/>
    </source>
</evidence>
<dbReference type="GO" id="GO:0016301">
    <property type="term" value="F:kinase activity"/>
    <property type="evidence" value="ECO:0007669"/>
    <property type="project" value="UniProtKB-KW"/>
</dbReference>
<dbReference type="RefSeq" id="WP_244686133.1">
    <property type="nucleotide sequence ID" value="NZ_CP095043.1"/>
</dbReference>
<reference evidence="8 9" key="1">
    <citation type="submission" date="2022-04" db="EMBL/GenBank/DDBJ databases">
        <title>Leucobacter sp. isolated from rhizosphere of onion.</title>
        <authorList>
            <person name="Won M."/>
            <person name="Lee C.-M."/>
            <person name="Woen H.-Y."/>
            <person name="Kwon S.-W."/>
        </authorList>
    </citation>
    <scope>NUCLEOTIDE SEQUENCE [LARGE SCALE GENOMIC DNA]</scope>
    <source>
        <strain evidence="8 9">H25R-14</strain>
    </source>
</reference>
<dbReference type="CDD" id="cd01164">
    <property type="entry name" value="FruK_PfkB_like"/>
    <property type="match status" value="1"/>
</dbReference>
<evidence type="ECO:0000256" key="6">
    <source>
        <dbReference type="PIRNR" id="PIRNR000535"/>
    </source>
</evidence>
<sequence length="313" mass="32178">MLITVTPAPAIDWTLEVDHFDFGLVHRARSERREPSGKGVNVSVALHRAGQGTHAVIAATGEGTDFLSRELEALGVSHSFTPGGPVRTNVTLLVPGRPDTKINTGGSALDTASCDALVRSLDAHPAATAVLTAGSVPQGTDVALHARVVSAARRLGRYTAVDTSGEALAAAVAEGPDLVKPNVHELAELTGSQPATLGDVRQAARALRADHGVGAVLVSLGADGALLVDDTGEIWAGATPDAVVNAVGAGDAMLAGYLAARGDRMSAVRTAVRWGASAVAHESTLFEVLPSDRLSEWSTTEIDATRRVGDDTD</sequence>
<keyword evidence="5" id="KW-0067">ATP-binding</keyword>
<dbReference type="PRINTS" id="PR00990">
    <property type="entry name" value="RIBOKINASE"/>
</dbReference>
<dbReference type="EC" id="2.7.1.-" evidence="8"/>
<dbReference type="Pfam" id="PF00294">
    <property type="entry name" value="PfkB"/>
    <property type="match status" value="1"/>
</dbReference>
<dbReference type="PANTHER" id="PTHR46566">
    <property type="entry name" value="1-PHOSPHOFRUCTOKINASE-RELATED"/>
    <property type="match status" value="1"/>
</dbReference>
<keyword evidence="4 8" id="KW-0418">Kinase</keyword>
<protein>
    <submittedName>
        <fullName evidence="8">Hexose kinase</fullName>
        <ecNumber evidence="8">2.7.1.-</ecNumber>
    </submittedName>
</protein>
<dbReference type="PIRSF" id="PIRSF000535">
    <property type="entry name" value="1PFK/6PFK/LacC"/>
    <property type="match status" value="1"/>
</dbReference>
<keyword evidence="3" id="KW-0547">Nucleotide-binding</keyword>
<accession>A0ABY4FVZ2</accession>
<evidence type="ECO:0000313" key="9">
    <source>
        <dbReference type="Proteomes" id="UP000831775"/>
    </source>
</evidence>
<dbReference type="InterPro" id="IPR011611">
    <property type="entry name" value="PfkB_dom"/>
</dbReference>
<keyword evidence="2 6" id="KW-0808">Transferase</keyword>
<dbReference type="SUPFAM" id="SSF53613">
    <property type="entry name" value="Ribokinase-like"/>
    <property type="match status" value="1"/>
</dbReference>
<organism evidence="8 9">
    <name type="scientific">Leucobacter rhizosphaerae</name>
    <dbReference type="NCBI Taxonomy" id="2932245"/>
    <lineage>
        <taxon>Bacteria</taxon>
        <taxon>Bacillati</taxon>
        <taxon>Actinomycetota</taxon>
        <taxon>Actinomycetes</taxon>
        <taxon>Micrococcales</taxon>
        <taxon>Microbacteriaceae</taxon>
        <taxon>Leucobacter</taxon>
    </lineage>
</organism>
<dbReference type="PANTHER" id="PTHR46566:SF5">
    <property type="entry name" value="1-PHOSPHOFRUCTOKINASE"/>
    <property type="match status" value="1"/>
</dbReference>
<evidence type="ECO:0000313" key="8">
    <source>
        <dbReference type="EMBL" id="UOQ60469.1"/>
    </source>
</evidence>
<evidence type="ECO:0000256" key="5">
    <source>
        <dbReference type="ARBA" id="ARBA00022840"/>
    </source>
</evidence>
<keyword evidence="9" id="KW-1185">Reference proteome</keyword>
<evidence type="ECO:0000256" key="4">
    <source>
        <dbReference type="ARBA" id="ARBA00022777"/>
    </source>
</evidence>
<name>A0ABY4FVZ2_9MICO</name>
<evidence type="ECO:0000256" key="2">
    <source>
        <dbReference type="ARBA" id="ARBA00022679"/>
    </source>
</evidence>
<dbReference type="InterPro" id="IPR017583">
    <property type="entry name" value="Tagatose/fructose_Pkinase"/>
</dbReference>
<dbReference type="Proteomes" id="UP000831775">
    <property type="component" value="Chromosome"/>
</dbReference>
<proteinExistence type="inferred from homology"/>
<feature type="domain" description="Carbohydrate kinase PfkB" evidence="7">
    <location>
        <begin position="11"/>
        <end position="280"/>
    </location>
</feature>
<dbReference type="NCBIfam" id="TIGR03168">
    <property type="entry name" value="1-PFK"/>
    <property type="match status" value="1"/>
</dbReference>
<dbReference type="InterPro" id="IPR029056">
    <property type="entry name" value="Ribokinase-like"/>
</dbReference>